<keyword evidence="5" id="KW-1185">Reference proteome</keyword>
<dbReference type="EMBL" id="JAGIZA010000046">
    <property type="protein sequence ID" value="MBP0496531.1"/>
    <property type="molecule type" value="Genomic_DNA"/>
</dbReference>
<organism evidence="4 5">
    <name type="scientific">Roseomonas indoligenes</name>
    <dbReference type="NCBI Taxonomy" id="2820811"/>
    <lineage>
        <taxon>Bacteria</taxon>
        <taxon>Pseudomonadati</taxon>
        <taxon>Pseudomonadota</taxon>
        <taxon>Alphaproteobacteria</taxon>
        <taxon>Acetobacterales</taxon>
        <taxon>Roseomonadaceae</taxon>
        <taxon>Roseomonas</taxon>
    </lineage>
</organism>
<dbReference type="SUPFAM" id="SSF52172">
    <property type="entry name" value="CheY-like"/>
    <property type="match status" value="1"/>
</dbReference>
<gene>
    <name evidence="4" type="ORF">J5Y10_27380</name>
</gene>
<sequence length="127" mass="13854">MCDVVVLEDNDLLRELLVEVLETEGFEVAAFATPHEALGRMEAVPPCRMLATDLDLGVPGLDGFKVAERVRAAHTNLPILYVSGRPALMNGRRLGAFEDFIAKPFQAEAFLKKLHALGIAPNRRAGT</sequence>
<keyword evidence="1 2" id="KW-0597">Phosphoprotein</keyword>
<feature type="domain" description="Response regulatory" evidence="3">
    <location>
        <begin position="3"/>
        <end position="118"/>
    </location>
</feature>
<dbReference type="InterPro" id="IPR050595">
    <property type="entry name" value="Bact_response_regulator"/>
</dbReference>
<dbReference type="Pfam" id="PF00072">
    <property type="entry name" value="Response_reg"/>
    <property type="match status" value="1"/>
</dbReference>
<accession>A0A940N5V5</accession>
<evidence type="ECO:0000256" key="2">
    <source>
        <dbReference type="PROSITE-ProRule" id="PRU00169"/>
    </source>
</evidence>
<name>A0A940N5V5_9PROT</name>
<dbReference type="PANTHER" id="PTHR44591:SF24">
    <property type="entry name" value="PROTEIN-GLUTAMATE METHYLESTERASE_PROTEIN-GLUTAMINE GLUTAMINASE 1"/>
    <property type="match status" value="1"/>
</dbReference>
<dbReference type="RefSeq" id="WP_209377317.1">
    <property type="nucleotide sequence ID" value="NZ_JAGIZA010000046.1"/>
</dbReference>
<evidence type="ECO:0000256" key="1">
    <source>
        <dbReference type="ARBA" id="ARBA00022553"/>
    </source>
</evidence>
<dbReference type="GO" id="GO:0000160">
    <property type="term" value="P:phosphorelay signal transduction system"/>
    <property type="evidence" value="ECO:0007669"/>
    <property type="project" value="InterPro"/>
</dbReference>
<dbReference type="Proteomes" id="UP000677537">
    <property type="component" value="Unassembled WGS sequence"/>
</dbReference>
<dbReference type="InterPro" id="IPR001789">
    <property type="entry name" value="Sig_transdc_resp-reg_receiver"/>
</dbReference>
<evidence type="ECO:0000313" key="4">
    <source>
        <dbReference type="EMBL" id="MBP0496531.1"/>
    </source>
</evidence>
<reference evidence="4" key="1">
    <citation type="submission" date="2021-03" db="EMBL/GenBank/DDBJ databases">
        <authorList>
            <person name="So Y."/>
        </authorList>
    </citation>
    <scope>NUCLEOTIDE SEQUENCE</scope>
    <source>
        <strain evidence="4">SG15</strain>
    </source>
</reference>
<proteinExistence type="predicted"/>
<evidence type="ECO:0000313" key="5">
    <source>
        <dbReference type="Proteomes" id="UP000677537"/>
    </source>
</evidence>
<dbReference type="SMART" id="SM00448">
    <property type="entry name" value="REC"/>
    <property type="match status" value="1"/>
</dbReference>
<dbReference type="PROSITE" id="PS50110">
    <property type="entry name" value="RESPONSE_REGULATORY"/>
    <property type="match status" value="1"/>
</dbReference>
<evidence type="ECO:0000259" key="3">
    <source>
        <dbReference type="PROSITE" id="PS50110"/>
    </source>
</evidence>
<feature type="modified residue" description="4-aspartylphosphate" evidence="2">
    <location>
        <position position="53"/>
    </location>
</feature>
<comment type="caution">
    <text evidence="4">The sequence shown here is derived from an EMBL/GenBank/DDBJ whole genome shotgun (WGS) entry which is preliminary data.</text>
</comment>
<dbReference type="AlphaFoldDB" id="A0A940N5V5"/>
<dbReference type="Gene3D" id="3.40.50.2300">
    <property type="match status" value="1"/>
</dbReference>
<dbReference type="PANTHER" id="PTHR44591">
    <property type="entry name" value="STRESS RESPONSE REGULATOR PROTEIN 1"/>
    <property type="match status" value="1"/>
</dbReference>
<protein>
    <submittedName>
        <fullName evidence="4">Response regulator transcription factor</fullName>
    </submittedName>
</protein>
<dbReference type="InterPro" id="IPR011006">
    <property type="entry name" value="CheY-like_superfamily"/>
</dbReference>